<feature type="transmembrane region" description="Helical" evidence="1">
    <location>
        <begin position="49"/>
        <end position="69"/>
    </location>
</feature>
<dbReference type="AlphaFoldDB" id="A0A2N9B174"/>
<gene>
    <name evidence="2" type="ORF">SCNRRL3882_0563</name>
</gene>
<evidence type="ECO:0000313" key="3">
    <source>
        <dbReference type="Proteomes" id="UP000235464"/>
    </source>
</evidence>
<name>A0A2N9B174_STRCX</name>
<organism evidence="2 3">
    <name type="scientific">Streptomyces chartreusis NRRL 3882</name>
    <dbReference type="NCBI Taxonomy" id="1079985"/>
    <lineage>
        <taxon>Bacteria</taxon>
        <taxon>Bacillati</taxon>
        <taxon>Actinomycetota</taxon>
        <taxon>Actinomycetes</taxon>
        <taxon>Kitasatosporales</taxon>
        <taxon>Streptomycetaceae</taxon>
        <taxon>Streptomyces</taxon>
    </lineage>
</organism>
<keyword evidence="1" id="KW-1133">Transmembrane helix</keyword>
<protein>
    <submittedName>
        <fullName evidence="2">Uncharacterized protein</fullName>
    </submittedName>
</protein>
<dbReference type="RefSeq" id="WP_010044090.1">
    <property type="nucleotide sequence ID" value="NZ_LT962942.1"/>
</dbReference>
<keyword evidence="1" id="KW-0812">Transmembrane</keyword>
<reference evidence="3" key="1">
    <citation type="submission" date="2017-11" db="EMBL/GenBank/DDBJ databases">
        <authorList>
            <person name="Wibberg D."/>
        </authorList>
    </citation>
    <scope>NUCLEOTIDE SEQUENCE [LARGE SCALE GENOMIC DNA]</scope>
</reference>
<dbReference type="EMBL" id="LT963352">
    <property type="protein sequence ID" value="SOR77087.1"/>
    <property type="molecule type" value="Genomic_DNA"/>
</dbReference>
<dbReference type="OrthoDB" id="3505460at2"/>
<keyword evidence="1" id="KW-0472">Membrane</keyword>
<feature type="transmembrane region" description="Helical" evidence="1">
    <location>
        <begin position="21"/>
        <end position="42"/>
    </location>
</feature>
<dbReference type="Proteomes" id="UP000235464">
    <property type="component" value="Chromosome I"/>
</dbReference>
<sequence length="323" mass="35868">MDGAPGAPTTGTTGGLRVPPLLLKTLVTFVVATIAYVITNLIDQDQGELWKLAVSIVIGGAALIVQYLVDFERRLGLVQSGQDEQRREVQEALTTHQQDLSHLVELSFSRISDATELFSEVERSLLRSDGVARLARAATKVGALGSDILRDFALEEISRLAVLMENLTGMTADCPGENHDWLMDLTTCATRSIDATSSFVDRAFWHSDPADRYLAAQDDAIKERGVTVRRLFIVAQAEEIVEELTEICERQRDLGIDARVVAMSDLPPNAPREIRDVVIFDAALCYEVHTDVLHGNARTTLDARKFRLAEQKKRFNQLWGYTE</sequence>
<keyword evidence="3" id="KW-1185">Reference proteome</keyword>
<proteinExistence type="predicted"/>
<accession>A0A2N9B174</accession>
<evidence type="ECO:0000256" key="1">
    <source>
        <dbReference type="SAM" id="Phobius"/>
    </source>
</evidence>
<evidence type="ECO:0000313" key="2">
    <source>
        <dbReference type="EMBL" id="SOR77087.1"/>
    </source>
</evidence>